<dbReference type="PANTHER" id="PTHR45947">
    <property type="entry name" value="SULFOQUINOVOSYL TRANSFERASE SQD2"/>
    <property type="match status" value="1"/>
</dbReference>
<dbReference type="InterPro" id="IPR050194">
    <property type="entry name" value="Glycosyltransferase_grp1"/>
</dbReference>
<evidence type="ECO:0000313" key="3">
    <source>
        <dbReference type="EMBL" id="HJB92112.1"/>
    </source>
</evidence>
<dbReference type="Pfam" id="PF13439">
    <property type="entry name" value="Glyco_transf_4"/>
    <property type="match status" value="1"/>
</dbReference>
<comment type="caution">
    <text evidence="3">The sequence shown here is derived from an EMBL/GenBank/DDBJ whole genome shotgun (WGS) entry which is preliminary data.</text>
</comment>
<dbReference type="InterPro" id="IPR001296">
    <property type="entry name" value="Glyco_trans_1"/>
</dbReference>
<proteinExistence type="predicted"/>
<feature type="domain" description="Glycosyl transferase family 1" evidence="1">
    <location>
        <begin position="194"/>
        <end position="345"/>
    </location>
</feature>
<keyword evidence="3" id="KW-0808">Transferase</keyword>
<evidence type="ECO:0000313" key="4">
    <source>
        <dbReference type="Proteomes" id="UP000886883"/>
    </source>
</evidence>
<protein>
    <submittedName>
        <fullName evidence="3">Glycosyltransferase</fullName>
        <ecNumber evidence="3">2.4.-.-</ecNumber>
    </submittedName>
</protein>
<accession>A0A9D2MU35</accession>
<dbReference type="EMBL" id="DWXE01000043">
    <property type="protein sequence ID" value="HJB92112.1"/>
    <property type="molecule type" value="Genomic_DNA"/>
</dbReference>
<gene>
    <name evidence="3" type="ORF">H9763_11700</name>
</gene>
<dbReference type="Gene3D" id="3.40.50.2000">
    <property type="entry name" value="Glycogen Phosphorylase B"/>
    <property type="match status" value="2"/>
</dbReference>
<feature type="domain" description="Glycosyltransferase subfamily 4-like N-terminal" evidence="2">
    <location>
        <begin position="14"/>
        <end position="175"/>
    </location>
</feature>
<organism evidence="3 4">
    <name type="scientific">Candidatus Eisenbergiella merdigallinarum</name>
    <dbReference type="NCBI Taxonomy" id="2838552"/>
    <lineage>
        <taxon>Bacteria</taxon>
        <taxon>Bacillati</taxon>
        <taxon>Bacillota</taxon>
        <taxon>Clostridia</taxon>
        <taxon>Lachnospirales</taxon>
        <taxon>Lachnospiraceae</taxon>
        <taxon>Eisenbergiella</taxon>
    </lineage>
</organism>
<sequence>MRIAMMTNNYKPFVGGVPVSVERLACALRDLGQEVTVFAPSYAGMEEEEGVVRYRTLVSGVCGGIVIPDRLDPVIEEEFCAGTFDVIHVHHPMLIGRTALQLSGKYRVPLVFTWHTRYEQYLHYLGLSALRPAVPGYMRAFANQCDGVIAPAPGMETYLKETGVRAPIRVLPTGLSKDSYRPDLREAARIRERFARGKRYLFVTVARLAKEKNLGFLLESLAIRKRGGQDDFAWMLVGEGPEREALLEKAKGLELGENVRFAGGVDNAEIKNYCAASDLFLFSSVTETQGIVSLEAMAAGLPVLAVSAAGTEDIVQNRKNGYLTGLSATEFADRLERMLTEGEMERLSAGARATALAYREDKIAAKALSCYRAAAAFRWEKEVLKSAYS</sequence>
<dbReference type="Proteomes" id="UP000886883">
    <property type="component" value="Unassembled WGS sequence"/>
</dbReference>
<reference evidence="3" key="1">
    <citation type="journal article" date="2021" name="PeerJ">
        <title>Extensive microbial diversity within the chicken gut microbiome revealed by metagenomics and culture.</title>
        <authorList>
            <person name="Gilroy R."/>
            <person name="Ravi A."/>
            <person name="Getino M."/>
            <person name="Pursley I."/>
            <person name="Horton D.L."/>
            <person name="Alikhan N.F."/>
            <person name="Baker D."/>
            <person name="Gharbi K."/>
            <person name="Hall N."/>
            <person name="Watson M."/>
            <person name="Adriaenssens E.M."/>
            <person name="Foster-Nyarko E."/>
            <person name="Jarju S."/>
            <person name="Secka A."/>
            <person name="Antonio M."/>
            <person name="Oren A."/>
            <person name="Chaudhuri R.R."/>
            <person name="La Ragione R."/>
            <person name="Hildebrand F."/>
            <person name="Pallen M.J."/>
        </authorList>
    </citation>
    <scope>NUCLEOTIDE SEQUENCE</scope>
    <source>
        <strain evidence="3">USAMLcec3-2134</strain>
    </source>
</reference>
<dbReference type="EC" id="2.4.-.-" evidence="3"/>
<name>A0A9D2MU35_9FIRM</name>
<dbReference type="GO" id="GO:0016757">
    <property type="term" value="F:glycosyltransferase activity"/>
    <property type="evidence" value="ECO:0007669"/>
    <property type="project" value="UniProtKB-KW"/>
</dbReference>
<dbReference type="Pfam" id="PF00534">
    <property type="entry name" value="Glycos_transf_1"/>
    <property type="match status" value="1"/>
</dbReference>
<dbReference type="AlphaFoldDB" id="A0A9D2MU35"/>
<dbReference type="PANTHER" id="PTHR45947:SF3">
    <property type="entry name" value="SULFOQUINOVOSYL TRANSFERASE SQD2"/>
    <property type="match status" value="1"/>
</dbReference>
<dbReference type="SUPFAM" id="SSF53756">
    <property type="entry name" value="UDP-Glycosyltransferase/glycogen phosphorylase"/>
    <property type="match status" value="1"/>
</dbReference>
<dbReference type="InterPro" id="IPR028098">
    <property type="entry name" value="Glyco_trans_4-like_N"/>
</dbReference>
<evidence type="ECO:0000259" key="2">
    <source>
        <dbReference type="Pfam" id="PF13439"/>
    </source>
</evidence>
<keyword evidence="3" id="KW-0328">Glycosyltransferase</keyword>
<evidence type="ECO:0000259" key="1">
    <source>
        <dbReference type="Pfam" id="PF00534"/>
    </source>
</evidence>
<reference evidence="3" key="2">
    <citation type="submission" date="2021-04" db="EMBL/GenBank/DDBJ databases">
        <authorList>
            <person name="Gilroy R."/>
        </authorList>
    </citation>
    <scope>NUCLEOTIDE SEQUENCE</scope>
    <source>
        <strain evidence="3">USAMLcec3-2134</strain>
    </source>
</reference>